<dbReference type="VEuPathDB" id="FungiDB:PAAG_11758"/>
<dbReference type="Proteomes" id="UP000002059">
    <property type="component" value="Partially assembled WGS sequence"/>
</dbReference>
<dbReference type="RefSeq" id="XP_015703037.1">
    <property type="nucleotide sequence ID" value="XM_015847346.1"/>
</dbReference>
<protein>
    <submittedName>
        <fullName evidence="1">Uncharacterized protein</fullName>
    </submittedName>
</protein>
<dbReference type="GeneID" id="26970646"/>
<dbReference type="EMBL" id="KN294000">
    <property type="protein sequence ID" value="KGQ01521.1"/>
    <property type="molecule type" value="Genomic_DNA"/>
</dbReference>
<sequence length="68" mass="7818">MASPLLIDPAVNIEEEKMPAYEKGLFYPVKLGEVFNSSYQVLGKLRFGANYTDWFYGIFALRALRIRV</sequence>
<name>A0A0A2V131_PARBA</name>
<reference evidence="1 2" key="1">
    <citation type="journal article" date="2011" name="PLoS Genet.">
        <title>Comparative genomic analysis of human fungal pathogens causing paracoccidioidomycosis.</title>
        <authorList>
            <person name="Desjardins C.A."/>
            <person name="Champion M.D."/>
            <person name="Holder J.W."/>
            <person name="Muszewska A."/>
            <person name="Goldberg J."/>
            <person name="Bailao A.M."/>
            <person name="Brigido M.M."/>
            <person name="Ferreira M.E."/>
            <person name="Garcia A.M."/>
            <person name="Grynberg M."/>
            <person name="Gujja S."/>
            <person name="Heiman D.I."/>
            <person name="Henn M.R."/>
            <person name="Kodira C.D."/>
            <person name="Leon-Narvaez H."/>
            <person name="Longo L.V."/>
            <person name="Ma L.J."/>
            <person name="Malavazi I."/>
            <person name="Matsuo A.L."/>
            <person name="Morais F.V."/>
            <person name="Pereira M."/>
            <person name="Rodriguez-Brito S."/>
            <person name="Sakthikumar S."/>
            <person name="Salem-Izacc S.M."/>
            <person name="Sykes S.M."/>
            <person name="Teixeira M.M."/>
            <person name="Vallejo M.C."/>
            <person name="Walter M.E."/>
            <person name="Yandava C."/>
            <person name="Young S."/>
            <person name="Zeng Q."/>
            <person name="Zucker J."/>
            <person name="Felipe M.S."/>
            <person name="Goldman G.H."/>
            <person name="Haas B.J."/>
            <person name="McEwen J.G."/>
            <person name="Nino-Vega G."/>
            <person name="Puccia R."/>
            <person name="San-Blas G."/>
            <person name="Soares C.M."/>
            <person name="Birren B.W."/>
            <person name="Cuomo C.A."/>
        </authorList>
    </citation>
    <scope>NUCLEOTIDE SEQUENCE [LARGE SCALE GENOMIC DNA]</scope>
    <source>
        <strain evidence="2">ATCC MYA-826 / Pb01</strain>
    </source>
</reference>
<accession>A0A0A2V131</accession>
<evidence type="ECO:0000313" key="1">
    <source>
        <dbReference type="EMBL" id="KGQ01521.1"/>
    </source>
</evidence>
<evidence type="ECO:0000313" key="2">
    <source>
        <dbReference type="Proteomes" id="UP000002059"/>
    </source>
</evidence>
<proteinExistence type="predicted"/>
<keyword evidence="2" id="KW-1185">Reference proteome</keyword>
<dbReference type="Gene3D" id="3.30.200.20">
    <property type="entry name" value="Phosphorylase Kinase, domain 1"/>
    <property type="match status" value="1"/>
</dbReference>
<dbReference type="KEGG" id="pbl:PAAG_11758"/>
<dbReference type="OrthoDB" id="5979581at2759"/>
<dbReference type="AlphaFoldDB" id="A0A0A2V131"/>
<organism evidence="1 2">
    <name type="scientific">Paracoccidioides lutzii (strain ATCC MYA-826 / Pb01)</name>
    <name type="common">Paracoccidioides brasiliensis</name>
    <dbReference type="NCBI Taxonomy" id="502779"/>
    <lineage>
        <taxon>Eukaryota</taxon>
        <taxon>Fungi</taxon>
        <taxon>Dikarya</taxon>
        <taxon>Ascomycota</taxon>
        <taxon>Pezizomycotina</taxon>
        <taxon>Eurotiomycetes</taxon>
        <taxon>Eurotiomycetidae</taxon>
        <taxon>Onygenales</taxon>
        <taxon>Ajellomycetaceae</taxon>
        <taxon>Paracoccidioides</taxon>
    </lineage>
</organism>
<dbReference type="HOGENOM" id="CLU_2794627_0_0_1"/>
<gene>
    <name evidence="1" type="ORF">PAAG_11758</name>
</gene>